<evidence type="ECO:0000313" key="1">
    <source>
        <dbReference type="EMBL" id="CAB4307717.1"/>
    </source>
</evidence>
<proteinExistence type="predicted"/>
<accession>A0A6J5X5K9</accession>
<reference evidence="2" key="1">
    <citation type="journal article" date="2020" name="Genome Biol.">
        <title>Gamete binning: chromosome-level and haplotype-resolved genome assembly enabled by high-throughput single-cell sequencing of gamete genomes.</title>
        <authorList>
            <person name="Campoy J.A."/>
            <person name="Sun H."/>
            <person name="Goel M."/>
            <person name="Jiao W.-B."/>
            <person name="Folz-Donahue K."/>
            <person name="Wang N."/>
            <person name="Rubio M."/>
            <person name="Liu C."/>
            <person name="Kukat C."/>
            <person name="Ruiz D."/>
            <person name="Huettel B."/>
            <person name="Schneeberger K."/>
        </authorList>
    </citation>
    <scope>NUCLEOTIDE SEQUENCE [LARGE SCALE GENOMIC DNA]</scope>
    <source>
        <strain evidence="2">cv. Rojo Pasion</strain>
    </source>
</reference>
<keyword evidence="2" id="KW-1185">Reference proteome</keyword>
<gene>
    <name evidence="1" type="ORF">ORAREDHAP_LOCUS26562</name>
</gene>
<dbReference type="Proteomes" id="UP000507245">
    <property type="component" value="Unassembled WGS sequence"/>
</dbReference>
<name>A0A6J5X5K9_PRUAR</name>
<evidence type="ECO:0000313" key="2">
    <source>
        <dbReference type="Proteomes" id="UP000507245"/>
    </source>
</evidence>
<protein>
    <submittedName>
        <fullName evidence="1">Uncharacterized protein</fullName>
    </submittedName>
</protein>
<dbReference type="AlphaFoldDB" id="A0A6J5X5K9"/>
<dbReference type="EMBL" id="CAEKKB010000004">
    <property type="protein sequence ID" value="CAB4307717.1"/>
    <property type="molecule type" value="Genomic_DNA"/>
</dbReference>
<sequence length="106" mass="11721">MEQHRCRVIESVPADHQSSWHRCRKLRGFFMCRSAGSFENMHFSFMGCRSAGSLGGEMKRYLMEGAVQHVTLRRGVGEVSPVGCHSAKQELEDVVGALGANVSLLP</sequence>
<organism evidence="1 2">
    <name type="scientific">Prunus armeniaca</name>
    <name type="common">Apricot</name>
    <name type="synonym">Armeniaca vulgaris</name>
    <dbReference type="NCBI Taxonomy" id="36596"/>
    <lineage>
        <taxon>Eukaryota</taxon>
        <taxon>Viridiplantae</taxon>
        <taxon>Streptophyta</taxon>
        <taxon>Embryophyta</taxon>
        <taxon>Tracheophyta</taxon>
        <taxon>Spermatophyta</taxon>
        <taxon>Magnoliopsida</taxon>
        <taxon>eudicotyledons</taxon>
        <taxon>Gunneridae</taxon>
        <taxon>Pentapetalae</taxon>
        <taxon>rosids</taxon>
        <taxon>fabids</taxon>
        <taxon>Rosales</taxon>
        <taxon>Rosaceae</taxon>
        <taxon>Amygdaloideae</taxon>
        <taxon>Amygdaleae</taxon>
        <taxon>Prunus</taxon>
    </lineage>
</organism>